<dbReference type="AlphaFoldDB" id="A0A1M4XDT0"/>
<feature type="transmembrane region" description="Helical" evidence="1">
    <location>
        <begin position="172"/>
        <end position="191"/>
    </location>
</feature>
<feature type="transmembrane region" description="Helical" evidence="1">
    <location>
        <begin position="452"/>
        <end position="472"/>
    </location>
</feature>
<keyword evidence="1" id="KW-0812">Transmembrane</keyword>
<keyword evidence="1" id="KW-0472">Membrane</keyword>
<feature type="transmembrane region" description="Helical" evidence="1">
    <location>
        <begin position="314"/>
        <end position="335"/>
    </location>
</feature>
<sequence>MIFNELRRHGRLAAKRHPMYEENLAGKIISYVMAAGWAGYLILFGTILASSFTNMVPNWEPYHVMNGIALIFILALDFLLRIPFQKTPTQEVKPYLLLPVKKKRIIDFLLLRSGLSLFNLFWLFLFVPFSFLTITKFFGVLGVISYLIGIWLIILINNYWYLLCRTLINERIWWILLPVAFYGGITFLLIIPDSPVSSFLIDLGDRYMEGNILYFMGTIFIIAILWWINRRVISCLIYVELAKTNDSKIKHVSDYKFFERYGEVGEYMRLELKMLLRNRSCKGLLRNTFVLILMFSCVLSFSNLYDGGFMPTIIAIYNFSVFGMIILIRTMSFEGNYLDGMMSRKGSILSLLRAKYYVYSIGEIIPFTLMIPAIIMNKLTLLGAFSWFFYTIGFIYFCNLQLVVYNKQTIPLNEKVTTRQSNGGIQIIISLCAFGVPLLLYSALNALFGETIAYITLLIIGLGFILASPYWIKNIYQRFMKRRYENMEGFRNSRQ</sequence>
<dbReference type="EMBL" id="FQVD01000008">
    <property type="protein sequence ID" value="SHE91727.1"/>
    <property type="molecule type" value="Genomic_DNA"/>
</dbReference>
<evidence type="ECO:0000313" key="3">
    <source>
        <dbReference type="Proteomes" id="UP000184436"/>
    </source>
</evidence>
<evidence type="ECO:0000313" key="2">
    <source>
        <dbReference type="EMBL" id="SHE91727.1"/>
    </source>
</evidence>
<organism evidence="2 3">
    <name type="scientific">Bacteroides faecichinchillae</name>
    <dbReference type="NCBI Taxonomy" id="871325"/>
    <lineage>
        <taxon>Bacteria</taxon>
        <taxon>Pseudomonadati</taxon>
        <taxon>Bacteroidota</taxon>
        <taxon>Bacteroidia</taxon>
        <taxon>Bacteroidales</taxon>
        <taxon>Bacteroidaceae</taxon>
        <taxon>Bacteroides</taxon>
    </lineage>
</organism>
<feature type="transmembrane region" description="Helical" evidence="1">
    <location>
        <begin position="387"/>
        <end position="405"/>
    </location>
</feature>
<dbReference type="InterPro" id="IPR043742">
    <property type="entry name" value="DUF5687"/>
</dbReference>
<accession>A0A1M4XDT0</accession>
<feature type="transmembrane region" description="Helical" evidence="1">
    <location>
        <begin position="283"/>
        <end position="302"/>
    </location>
</feature>
<feature type="transmembrane region" description="Helical" evidence="1">
    <location>
        <begin position="64"/>
        <end position="84"/>
    </location>
</feature>
<feature type="transmembrane region" description="Helical" evidence="1">
    <location>
        <begin position="105"/>
        <end position="131"/>
    </location>
</feature>
<proteinExistence type="predicted"/>
<keyword evidence="1" id="KW-1133">Transmembrane helix</keyword>
<evidence type="ECO:0000256" key="1">
    <source>
        <dbReference type="SAM" id="Phobius"/>
    </source>
</evidence>
<name>A0A1M4XDT0_9BACE</name>
<feature type="transmembrane region" description="Helical" evidence="1">
    <location>
        <begin position="28"/>
        <end position="52"/>
    </location>
</feature>
<keyword evidence="3" id="KW-1185">Reference proteome</keyword>
<gene>
    <name evidence="2" type="ORF">SAMN05444349_10844</name>
</gene>
<feature type="transmembrane region" description="Helical" evidence="1">
    <location>
        <begin position="137"/>
        <end position="160"/>
    </location>
</feature>
<dbReference type="STRING" id="871325.SAMN05444349_10844"/>
<dbReference type="Pfam" id="PF18940">
    <property type="entry name" value="DUF5687"/>
    <property type="match status" value="1"/>
</dbReference>
<feature type="transmembrane region" description="Helical" evidence="1">
    <location>
        <begin position="211"/>
        <end position="228"/>
    </location>
</feature>
<evidence type="ECO:0008006" key="4">
    <source>
        <dbReference type="Google" id="ProtNLM"/>
    </source>
</evidence>
<feature type="transmembrane region" description="Helical" evidence="1">
    <location>
        <begin position="425"/>
        <end position="446"/>
    </location>
</feature>
<dbReference type="Proteomes" id="UP000184436">
    <property type="component" value="Unassembled WGS sequence"/>
</dbReference>
<feature type="transmembrane region" description="Helical" evidence="1">
    <location>
        <begin position="356"/>
        <end position="375"/>
    </location>
</feature>
<protein>
    <recommendedName>
        <fullName evidence="4">Transmembrane protein</fullName>
    </recommendedName>
</protein>
<reference evidence="2 3" key="1">
    <citation type="submission" date="2016-11" db="EMBL/GenBank/DDBJ databases">
        <authorList>
            <person name="Jaros S."/>
            <person name="Januszkiewicz K."/>
            <person name="Wedrychowicz H."/>
        </authorList>
    </citation>
    <scope>NUCLEOTIDE SEQUENCE [LARGE SCALE GENOMIC DNA]</scope>
    <source>
        <strain evidence="2 3">DSM 26883</strain>
    </source>
</reference>
<dbReference type="OrthoDB" id="1014144at2"/>